<organism evidence="1 2">
    <name type="scientific">Artomyces pyxidatus</name>
    <dbReference type="NCBI Taxonomy" id="48021"/>
    <lineage>
        <taxon>Eukaryota</taxon>
        <taxon>Fungi</taxon>
        <taxon>Dikarya</taxon>
        <taxon>Basidiomycota</taxon>
        <taxon>Agaricomycotina</taxon>
        <taxon>Agaricomycetes</taxon>
        <taxon>Russulales</taxon>
        <taxon>Auriscalpiaceae</taxon>
        <taxon>Artomyces</taxon>
    </lineage>
</organism>
<accession>A0ACB8T164</accession>
<reference evidence="1" key="1">
    <citation type="submission" date="2021-03" db="EMBL/GenBank/DDBJ databases">
        <authorList>
            <consortium name="DOE Joint Genome Institute"/>
            <person name="Ahrendt S."/>
            <person name="Looney B.P."/>
            <person name="Miyauchi S."/>
            <person name="Morin E."/>
            <person name="Drula E."/>
            <person name="Courty P.E."/>
            <person name="Chicoki N."/>
            <person name="Fauchery L."/>
            <person name="Kohler A."/>
            <person name="Kuo A."/>
            <person name="Labutti K."/>
            <person name="Pangilinan J."/>
            <person name="Lipzen A."/>
            <person name="Riley R."/>
            <person name="Andreopoulos W."/>
            <person name="He G."/>
            <person name="Johnson J."/>
            <person name="Barry K.W."/>
            <person name="Grigoriev I.V."/>
            <person name="Nagy L."/>
            <person name="Hibbett D."/>
            <person name="Henrissat B."/>
            <person name="Matheny P.B."/>
            <person name="Labbe J."/>
            <person name="Martin F."/>
        </authorList>
    </citation>
    <scope>NUCLEOTIDE SEQUENCE</scope>
    <source>
        <strain evidence="1">HHB10654</strain>
    </source>
</reference>
<dbReference type="EMBL" id="MU277209">
    <property type="protein sequence ID" value="KAI0062127.1"/>
    <property type="molecule type" value="Genomic_DNA"/>
</dbReference>
<name>A0ACB8T164_9AGAM</name>
<keyword evidence="2" id="KW-1185">Reference proteome</keyword>
<evidence type="ECO:0000313" key="1">
    <source>
        <dbReference type="EMBL" id="KAI0062127.1"/>
    </source>
</evidence>
<reference evidence="1" key="2">
    <citation type="journal article" date="2022" name="New Phytol.">
        <title>Evolutionary transition to the ectomycorrhizal habit in the genomes of a hyperdiverse lineage of mushroom-forming fungi.</title>
        <authorList>
            <person name="Looney B."/>
            <person name="Miyauchi S."/>
            <person name="Morin E."/>
            <person name="Drula E."/>
            <person name="Courty P.E."/>
            <person name="Kohler A."/>
            <person name="Kuo A."/>
            <person name="LaButti K."/>
            <person name="Pangilinan J."/>
            <person name="Lipzen A."/>
            <person name="Riley R."/>
            <person name="Andreopoulos W."/>
            <person name="He G."/>
            <person name="Johnson J."/>
            <person name="Nolan M."/>
            <person name="Tritt A."/>
            <person name="Barry K.W."/>
            <person name="Grigoriev I.V."/>
            <person name="Nagy L.G."/>
            <person name="Hibbett D."/>
            <person name="Henrissat B."/>
            <person name="Matheny P.B."/>
            <person name="Labbe J."/>
            <person name="Martin F.M."/>
        </authorList>
    </citation>
    <scope>NUCLEOTIDE SEQUENCE</scope>
    <source>
        <strain evidence="1">HHB10654</strain>
    </source>
</reference>
<gene>
    <name evidence="1" type="ORF">BV25DRAFT_1825991</name>
</gene>
<evidence type="ECO:0000313" key="2">
    <source>
        <dbReference type="Proteomes" id="UP000814140"/>
    </source>
</evidence>
<comment type="caution">
    <text evidence="1">The sequence shown here is derived from an EMBL/GenBank/DDBJ whole genome shotgun (WGS) entry which is preliminary data.</text>
</comment>
<protein>
    <submittedName>
        <fullName evidence="1">Uncharacterized protein</fullName>
    </submittedName>
</protein>
<sequence>MGCDPLEDPFWQLVHSLNPFAPPTPAPSGWLDASQPLALPQPRGVSTPSTSQMQPGATHAPPPYSPSPNTPDAARHPHVPTTTGQTPPIAKPPSIPTTAVGTRGRVRRPPPIPSCCASHGDPRIHVGSRVTDQHPINSQGMLSPDCGPASVAKYLPSCLQLNGARSSGR</sequence>
<dbReference type="Proteomes" id="UP000814140">
    <property type="component" value="Unassembled WGS sequence"/>
</dbReference>
<proteinExistence type="predicted"/>